<keyword evidence="10" id="KW-1185">Reference proteome</keyword>
<name>A0A4S3K2A1_9GAMM</name>
<sequence length="414" mass="44034">MKSIRFALIPIAMSCAVPSHATIGLFEHGNGVKSLGMGGVGYSFAEESMGLAANPAHAQLLGSRYDLGVDMFIAEAVASHHDNAAGPDAEFKSDGREFYYIPQAGFVKRLSDRWAVGATMLSAGLGADYDGSPYARFGGAGRTNLTLASSSLATALAYRIAPTHTAGIGINLGYQVLAAKGLEFLANSDSSVAPSHVTNQGKDGAFNVGLSAGWHAQFNPWLAAGLGYRSKNMTERHKDYRGLVAEGGRLELPAIFGGGITLTPRADWTISMEAQRFDYRKQRAFRNGLSRFTEAKLGSDTGPGFGYNDQEAYKFGVRWQAHPRLAIRAGYVHATQVIDESETFFAPLGPLTPTDHYTAGATWSVAGWELSGYGFDAGKKTVRGRGSIPDALGGGEADISNKMFGFGVAIGRRL</sequence>
<comment type="caution">
    <text evidence="9">The sequence shown here is derived from an EMBL/GenBank/DDBJ whole genome shotgun (WGS) entry which is preliminary data.</text>
</comment>
<dbReference type="PANTHER" id="PTHR35093:SF8">
    <property type="entry name" value="OUTER MEMBRANE PROTEIN NMB0088-RELATED"/>
    <property type="match status" value="1"/>
</dbReference>
<evidence type="ECO:0000256" key="1">
    <source>
        <dbReference type="ARBA" id="ARBA00004571"/>
    </source>
</evidence>
<evidence type="ECO:0000256" key="7">
    <source>
        <dbReference type="ARBA" id="ARBA00023237"/>
    </source>
</evidence>
<evidence type="ECO:0000256" key="2">
    <source>
        <dbReference type="ARBA" id="ARBA00008163"/>
    </source>
</evidence>
<dbReference type="Pfam" id="PF03349">
    <property type="entry name" value="Toluene_X"/>
    <property type="match status" value="1"/>
</dbReference>
<evidence type="ECO:0000256" key="4">
    <source>
        <dbReference type="ARBA" id="ARBA00022692"/>
    </source>
</evidence>
<proteinExistence type="inferred from homology"/>
<keyword evidence="7" id="KW-0998">Cell outer membrane</keyword>
<evidence type="ECO:0000313" key="9">
    <source>
        <dbReference type="EMBL" id="TDU26492.1"/>
    </source>
</evidence>
<dbReference type="GO" id="GO:0015483">
    <property type="term" value="F:long-chain fatty acid transporting porin activity"/>
    <property type="evidence" value="ECO:0007669"/>
    <property type="project" value="TreeGrafter"/>
</dbReference>
<comment type="subcellular location">
    <subcellularLocation>
        <location evidence="1">Cell outer membrane</location>
        <topology evidence="1">Multi-pass membrane protein</topology>
    </subcellularLocation>
</comment>
<dbReference type="Gene3D" id="2.40.160.60">
    <property type="entry name" value="Outer membrane protein transport protein (OMPP1/FadL/TodX)"/>
    <property type="match status" value="1"/>
</dbReference>
<organism evidence="9 10">
    <name type="scientific">Panacagrimonas perspica</name>
    <dbReference type="NCBI Taxonomy" id="381431"/>
    <lineage>
        <taxon>Bacteria</taxon>
        <taxon>Pseudomonadati</taxon>
        <taxon>Pseudomonadota</taxon>
        <taxon>Gammaproteobacteria</taxon>
        <taxon>Nevskiales</taxon>
        <taxon>Nevskiaceae</taxon>
        <taxon>Panacagrimonas</taxon>
    </lineage>
</organism>
<feature type="chain" id="PRO_5030100160" evidence="8">
    <location>
        <begin position="22"/>
        <end position="414"/>
    </location>
</feature>
<dbReference type="RefSeq" id="WP_133882694.1">
    <property type="nucleotide sequence ID" value="NZ_MWIN01000019.1"/>
</dbReference>
<evidence type="ECO:0000256" key="8">
    <source>
        <dbReference type="SAM" id="SignalP"/>
    </source>
</evidence>
<keyword evidence="5 8" id="KW-0732">Signal</keyword>
<keyword evidence="6" id="KW-0472">Membrane</keyword>
<evidence type="ECO:0000256" key="3">
    <source>
        <dbReference type="ARBA" id="ARBA00022452"/>
    </source>
</evidence>
<reference evidence="9 10" key="1">
    <citation type="submission" date="2019-03" db="EMBL/GenBank/DDBJ databases">
        <title>Genomic Encyclopedia of Type Strains, Phase IV (KMG-IV): sequencing the most valuable type-strain genomes for metagenomic binning, comparative biology and taxonomic classification.</title>
        <authorList>
            <person name="Goeker M."/>
        </authorList>
    </citation>
    <scope>NUCLEOTIDE SEQUENCE [LARGE SCALE GENOMIC DNA]</scope>
    <source>
        <strain evidence="9 10">DSM 26377</strain>
    </source>
</reference>
<dbReference type="Proteomes" id="UP000295341">
    <property type="component" value="Unassembled WGS sequence"/>
</dbReference>
<dbReference type="OrthoDB" id="19849at2"/>
<feature type="signal peptide" evidence="8">
    <location>
        <begin position="1"/>
        <end position="21"/>
    </location>
</feature>
<dbReference type="AlphaFoldDB" id="A0A4S3K2A1"/>
<dbReference type="PANTHER" id="PTHR35093">
    <property type="entry name" value="OUTER MEMBRANE PROTEIN NMB0088-RELATED"/>
    <property type="match status" value="1"/>
</dbReference>
<dbReference type="GO" id="GO:0009279">
    <property type="term" value="C:cell outer membrane"/>
    <property type="evidence" value="ECO:0007669"/>
    <property type="project" value="UniProtKB-SubCell"/>
</dbReference>
<dbReference type="EMBL" id="SOBT01000010">
    <property type="protein sequence ID" value="TDU26492.1"/>
    <property type="molecule type" value="Genomic_DNA"/>
</dbReference>
<keyword evidence="4" id="KW-0812">Transmembrane</keyword>
<evidence type="ECO:0000313" key="10">
    <source>
        <dbReference type="Proteomes" id="UP000295341"/>
    </source>
</evidence>
<keyword evidence="3" id="KW-1134">Transmembrane beta strand</keyword>
<evidence type="ECO:0000256" key="6">
    <source>
        <dbReference type="ARBA" id="ARBA00023136"/>
    </source>
</evidence>
<dbReference type="InterPro" id="IPR005017">
    <property type="entry name" value="OMPP1/FadL/TodX"/>
</dbReference>
<evidence type="ECO:0000256" key="5">
    <source>
        <dbReference type="ARBA" id="ARBA00022729"/>
    </source>
</evidence>
<gene>
    <name evidence="9" type="ORF">DFR24_3518</name>
</gene>
<comment type="similarity">
    <text evidence="2">Belongs to the OmpP1/FadL family.</text>
</comment>
<accession>A0A4S3K2A1</accession>
<dbReference type="SUPFAM" id="SSF56935">
    <property type="entry name" value="Porins"/>
    <property type="match status" value="1"/>
</dbReference>
<protein>
    <submittedName>
        <fullName evidence="9">Long-chain fatty acid transport protein</fullName>
    </submittedName>
</protein>